<reference evidence="1 2" key="1">
    <citation type="submission" date="2016-03" db="EMBL/GenBank/DDBJ databases">
        <title>Draft genome sequence of Flavobacterium fryxellicola DSM 16209.</title>
        <authorList>
            <person name="Shin S.-K."/>
            <person name="Yi H."/>
        </authorList>
    </citation>
    <scope>NUCLEOTIDE SEQUENCE [LARGE SCALE GENOMIC DNA]</scope>
    <source>
        <strain evidence="1 2">DSM 16209</strain>
    </source>
</reference>
<evidence type="ECO:0000313" key="1">
    <source>
        <dbReference type="EMBL" id="OAB31454.1"/>
    </source>
</evidence>
<evidence type="ECO:0000313" key="2">
    <source>
        <dbReference type="Proteomes" id="UP000077164"/>
    </source>
</evidence>
<dbReference type="Proteomes" id="UP000077164">
    <property type="component" value="Unassembled WGS sequence"/>
</dbReference>
<comment type="caution">
    <text evidence="1">The sequence shown here is derived from an EMBL/GenBank/DDBJ whole genome shotgun (WGS) entry which is preliminary data.</text>
</comment>
<proteinExistence type="predicted"/>
<organism evidence="1 2">
    <name type="scientific">Flavobacterium fryxellicola</name>
    <dbReference type="NCBI Taxonomy" id="249352"/>
    <lineage>
        <taxon>Bacteria</taxon>
        <taxon>Pseudomonadati</taxon>
        <taxon>Bacteroidota</taxon>
        <taxon>Flavobacteriia</taxon>
        <taxon>Flavobacteriales</taxon>
        <taxon>Flavobacteriaceae</taxon>
        <taxon>Flavobacterium</taxon>
    </lineage>
</organism>
<dbReference type="EMBL" id="LVJE01000001">
    <property type="protein sequence ID" value="OAB31454.1"/>
    <property type="molecule type" value="Genomic_DNA"/>
</dbReference>
<sequence>MTLYATKYKQIEFKQQNYTNSNIKSYSMRISVYGDYIEAKIFDYKSRKTHYFKINDIKSKNEITLNFTYQNSYNLDTREGFYPKYVYDFETVEENTDFKKVKLNAYKNSKSKKSIFYFDLKLKPNDSNLFHAFRLSCIHGFEFIEKFDINENYIVESAKSVTHDGQIIEHTLLECKKIDLTLKVK</sequence>
<keyword evidence="2" id="KW-1185">Reference proteome</keyword>
<name>A0A168AGQ0_9FLAO</name>
<protein>
    <submittedName>
        <fullName evidence="1">Uncharacterized protein</fullName>
    </submittedName>
</protein>
<dbReference type="AlphaFoldDB" id="A0A168AGQ0"/>
<accession>A0A168AGQ0</accession>
<gene>
    <name evidence="1" type="ORF">FBFR_01085</name>
</gene>